<keyword evidence="2" id="KW-0732">Signal</keyword>
<organism evidence="3">
    <name type="scientific">Salix viminalis</name>
    <name type="common">Common osier</name>
    <name type="synonym">Basket willow</name>
    <dbReference type="NCBI Taxonomy" id="40686"/>
    <lineage>
        <taxon>Eukaryota</taxon>
        <taxon>Viridiplantae</taxon>
        <taxon>Streptophyta</taxon>
        <taxon>Embryophyta</taxon>
        <taxon>Tracheophyta</taxon>
        <taxon>Spermatophyta</taxon>
        <taxon>Magnoliopsida</taxon>
        <taxon>eudicotyledons</taxon>
        <taxon>Gunneridae</taxon>
        <taxon>Pentapetalae</taxon>
        <taxon>rosids</taxon>
        <taxon>fabids</taxon>
        <taxon>Malpighiales</taxon>
        <taxon>Salicaceae</taxon>
        <taxon>Saliceae</taxon>
        <taxon>Salix</taxon>
    </lineage>
</organism>
<evidence type="ECO:0000256" key="1">
    <source>
        <dbReference type="SAM" id="MobiDB-lite"/>
    </source>
</evidence>
<gene>
    <name evidence="3" type="ORF">SVIM_LOCUS178275</name>
</gene>
<protein>
    <submittedName>
        <fullName evidence="3">Uncharacterized protein</fullName>
    </submittedName>
</protein>
<dbReference type="AlphaFoldDB" id="A0A6N2L5V7"/>
<sequence length="76" mass="8357">MGSIKLGACRFMRLQLWSHPLLMCVDANSSKYCKANTKPPWCSAKARSIAPGSVVPSPERISQPYGDPPLMDSMMD</sequence>
<feature type="signal peptide" evidence="2">
    <location>
        <begin position="1"/>
        <end position="27"/>
    </location>
</feature>
<proteinExistence type="predicted"/>
<feature type="region of interest" description="Disordered" evidence="1">
    <location>
        <begin position="52"/>
        <end position="76"/>
    </location>
</feature>
<accession>A0A6N2L5V7</accession>
<feature type="chain" id="PRO_5027056219" evidence="2">
    <location>
        <begin position="28"/>
        <end position="76"/>
    </location>
</feature>
<reference evidence="3" key="1">
    <citation type="submission" date="2019-03" db="EMBL/GenBank/DDBJ databases">
        <authorList>
            <person name="Mank J."/>
            <person name="Almeida P."/>
        </authorList>
    </citation>
    <scope>NUCLEOTIDE SEQUENCE</scope>
    <source>
        <strain evidence="3">78183</strain>
    </source>
</reference>
<dbReference type="EMBL" id="CAADRP010001112">
    <property type="protein sequence ID" value="VFU35763.1"/>
    <property type="molecule type" value="Genomic_DNA"/>
</dbReference>
<evidence type="ECO:0000256" key="2">
    <source>
        <dbReference type="SAM" id="SignalP"/>
    </source>
</evidence>
<name>A0A6N2L5V7_SALVM</name>
<evidence type="ECO:0000313" key="3">
    <source>
        <dbReference type="EMBL" id="VFU35763.1"/>
    </source>
</evidence>